<keyword evidence="9" id="KW-0812">Transmembrane</keyword>
<keyword evidence="4 11" id="KW-0808">Transferase</keyword>
<dbReference type="Pfam" id="PF00512">
    <property type="entry name" value="HisKA"/>
    <property type="match status" value="1"/>
</dbReference>
<dbReference type="GO" id="GO:0005524">
    <property type="term" value="F:ATP binding"/>
    <property type="evidence" value="ECO:0007669"/>
    <property type="project" value="UniProtKB-KW"/>
</dbReference>
<comment type="catalytic activity">
    <reaction evidence="1">
        <text>ATP + protein L-histidine = ADP + protein N-phospho-L-histidine.</text>
        <dbReference type="EC" id="2.7.13.3"/>
    </reaction>
</comment>
<evidence type="ECO:0000259" key="10">
    <source>
        <dbReference type="PROSITE" id="PS50109"/>
    </source>
</evidence>
<evidence type="ECO:0000313" key="12">
    <source>
        <dbReference type="Proteomes" id="UP000315724"/>
    </source>
</evidence>
<evidence type="ECO:0000256" key="8">
    <source>
        <dbReference type="ARBA" id="ARBA00023012"/>
    </source>
</evidence>
<protein>
    <recommendedName>
        <fullName evidence="2">histidine kinase</fullName>
        <ecNumber evidence="2">2.7.13.3</ecNumber>
    </recommendedName>
</protein>
<keyword evidence="9" id="KW-0472">Membrane</keyword>
<dbReference type="InterPro" id="IPR036890">
    <property type="entry name" value="HATPase_C_sf"/>
</dbReference>
<dbReference type="KEGG" id="tpol:Mal48_35560"/>
<dbReference type="PRINTS" id="PR00344">
    <property type="entry name" value="BCTRLSENSOR"/>
</dbReference>
<evidence type="ECO:0000256" key="4">
    <source>
        <dbReference type="ARBA" id="ARBA00022679"/>
    </source>
</evidence>
<accession>A0A517QRP0</accession>
<dbReference type="InterPro" id="IPR004358">
    <property type="entry name" value="Sig_transdc_His_kin-like_C"/>
</dbReference>
<dbReference type="CDD" id="cd00075">
    <property type="entry name" value="HATPase"/>
    <property type="match status" value="1"/>
</dbReference>
<dbReference type="CDD" id="cd00082">
    <property type="entry name" value="HisKA"/>
    <property type="match status" value="1"/>
</dbReference>
<dbReference type="Proteomes" id="UP000315724">
    <property type="component" value="Chromosome"/>
</dbReference>
<dbReference type="InterPro" id="IPR036097">
    <property type="entry name" value="HisK_dim/P_sf"/>
</dbReference>
<name>A0A517QRP0_9PLAN</name>
<dbReference type="EMBL" id="CP036267">
    <property type="protein sequence ID" value="QDT34296.1"/>
    <property type="molecule type" value="Genomic_DNA"/>
</dbReference>
<evidence type="ECO:0000256" key="7">
    <source>
        <dbReference type="ARBA" id="ARBA00022840"/>
    </source>
</evidence>
<dbReference type="PROSITE" id="PS50109">
    <property type="entry name" value="HIS_KIN"/>
    <property type="match status" value="1"/>
</dbReference>
<sequence length="489" mass="55359">MQRDGQDFERAISLALRYPFVDRQYHFCPMPIQATVGQAAQESLRALEEVTNESSMNNESAPSVKSSPMNQVDVDWQFMAESITLRIRWFGLIVGYLLVNVLSPNESRPYLNGILSLGAAYALFDLTWHRKGKVFLSRVPIFISLMEAVFIGLLCYFDDGTDSAFRFYYFLSLLICALTYSPSVTYSTFALHAVSYSTLAYMSEITSRREYESLILMLIFMGWVTWAGTSIAILLRRTGRRLTNLNLELEDRIARRTGELQQSQAMLIQQEKLAAFGLLAAGIAHEVGNPLTAISSLVQMMNRKKHDEKTHERLGLIDEQLGRIQRTLRELIEFSRPGTKVSQKIDVHEVVRNALDIAKYYKRKKGKTIKTEFPENLPTITAIRDQVLQVFLNLILNGLDATEEGGTIEIITRAQNGKVEIDFCDNGHGIDTESQHRIFEPYYTTKNSGTGLGLFVCRNIVRSSNGELSLVRSSRKFGTVFRVTLPADE</sequence>
<dbReference type="SUPFAM" id="SSF47384">
    <property type="entry name" value="Homodimeric domain of signal transducing histidine kinase"/>
    <property type="match status" value="1"/>
</dbReference>
<dbReference type="SMART" id="SM00388">
    <property type="entry name" value="HisKA"/>
    <property type="match status" value="1"/>
</dbReference>
<evidence type="ECO:0000256" key="9">
    <source>
        <dbReference type="SAM" id="Phobius"/>
    </source>
</evidence>
<keyword evidence="6 11" id="KW-0418">Kinase</keyword>
<evidence type="ECO:0000313" key="11">
    <source>
        <dbReference type="EMBL" id="QDT34296.1"/>
    </source>
</evidence>
<dbReference type="InterPro" id="IPR005467">
    <property type="entry name" value="His_kinase_dom"/>
</dbReference>
<keyword evidence="9" id="KW-1133">Transmembrane helix</keyword>
<reference evidence="11 12" key="1">
    <citation type="submission" date="2019-02" db="EMBL/GenBank/DDBJ databases">
        <title>Deep-cultivation of Planctomycetes and their phenomic and genomic characterization uncovers novel biology.</title>
        <authorList>
            <person name="Wiegand S."/>
            <person name="Jogler M."/>
            <person name="Boedeker C."/>
            <person name="Pinto D."/>
            <person name="Vollmers J."/>
            <person name="Rivas-Marin E."/>
            <person name="Kohn T."/>
            <person name="Peeters S.H."/>
            <person name="Heuer A."/>
            <person name="Rast P."/>
            <person name="Oberbeckmann S."/>
            <person name="Bunk B."/>
            <person name="Jeske O."/>
            <person name="Meyerdierks A."/>
            <person name="Storesund J.E."/>
            <person name="Kallscheuer N."/>
            <person name="Luecker S."/>
            <person name="Lage O.M."/>
            <person name="Pohl T."/>
            <person name="Merkel B.J."/>
            <person name="Hornburger P."/>
            <person name="Mueller R.-W."/>
            <person name="Bruemmer F."/>
            <person name="Labrenz M."/>
            <person name="Spormann A.M."/>
            <person name="Op den Camp H."/>
            <person name="Overmann J."/>
            <person name="Amann R."/>
            <person name="Jetten M.S.M."/>
            <person name="Mascher T."/>
            <person name="Medema M.H."/>
            <person name="Devos D.P."/>
            <person name="Kaster A.-K."/>
            <person name="Ovreas L."/>
            <person name="Rohde M."/>
            <person name="Galperin M.Y."/>
            <person name="Jogler C."/>
        </authorList>
    </citation>
    <scope>NUCLEOTIDE SEQUENCE [LARGE SCALE GENOMIC DNA]</scope>
    <source>
        <strain evidence="11 12">Mal48</strain>
    </source>
</reference>
<evidence type="ECO:0000256" key="3">
    <source>
        <dbReference type="ARBA" id="ARBA00022553"/>
    </source>
</evidence>
<dbReference type="InterPro" id="IPR003661">
    <property type="entry name" value="HisK_dim/P_dom"/>
</dbReference>
<dbReference type="SMART" id="SM00387">
    <property type="entry name" value="HATPase_c"/>
    <property type="match status" value="1"/>
</dbReference>
<dbReference type="Gene3D" id="3.30.565.10">
    <property type="entry name" value="Histidine kinase-like ATPase, C-terminal domain"/>
    <property type="match status" value="1"/>
</dbReference>
<feature type="transmembrane region" description="Helical" evidence="9">
    <location>
        <begin position="169"/>
        <end position="194"/>
    </location>
</feature>
<keyword evidence="12" id="KW-1185">Reference proteome</keyword>
<dbReference type="InterPro" id="IPR003594">
    <property type="entry name" value="HATPase_dom"/>
</dbReference>
<gene>
    <name evidence="11" type="primary">kinA_1</name>
    <name evidence="11" type="ORF">Mal48_35560</name>
</gene>
<keyword evidence="5" id="KW-0547">Nucleotide-binding</keyword>
<feature type="domain" description="Histidine kinase" evidence="10">
    <location>
        <begin position="282"/>
        <end position="489"/>
    </location>
</feature>
<dbReference type="PANTHER" id="PTHR43065">
    <property type="entry name" value="SENSOR HISTIDINE KINASE"/>
    <property type="match status" value="1"/>
</dbReference>
<feature type="transmembrane region" description="Helical" evidence="9">
    <location>
        <begin position="214"/>
        <end position="235"/>
    </location>
</feature>
<keyword evidence="3" id="KW-0597">Phosphoprotein</keyword>
<dbReference type="SUPFAM" id="SSF55874">
    <property type="entry name" value="ATPase domain of HSP90 chaperone/DNA topoisomerase II/histidine kinase"/>
    <property type="match status" value="1"/>
</dbReference>
<keyword evidence="8" id="KW-0902">Two-component regulatory system</keyword>
<dbReference type="EC" id="2.7.13.3" evidence="2"/>
<dbReference type="GO" id="GO:0000155">
    <property type="term" value="F:phosphorelay sensor kinase activity"/>
    <property type="evidence" value="ECO:0007669"/>
    <property type="project" value="InterPro"/>
</dbReference>
<evidence type="ECO:0000256" key="2">
    <source>
        <dbReference type="ARBA" id="ARBA00012438"/>
    </source>
</evidence>
<dbReference type="PANTHER" id="PTHR43065:SF10">
    <property type="entry name" value="PEROXIDE STRESS-ACTIVATED HISTIDINE KINASE MAK3"/>
    <property type="match status" value="1"/>
</dbReference>
<dbReference type="Pfam" id="PF02518">
    <property type="entry name" value="HATPase_c"/>
    <property type="match status" value="1"/>
</dbReference>
<dbReference type="AlphaFoldDB" id="A0A517QRP0"/>
<dbReference type="Gene3D" id="1.10.287.130">
    <property type="match status" value="1"/>
</dbReference>
<proteinExistence type="predicted"/>
<feature type="transmembrane region" description="Helical" evidence="9">
    <location>
        <begin position="135"/>
        <end position="157"/>
    </location>
</feature>
<evidence type="ECO:0000256" key="5">
    <source>
        <dbReference type="ARBA" id="ARBA00022741"/>
    </source>
</evidence>
<evidence type="ECO:0000256" key="6">
    <source>
        <dbReference type="ARBA" id="ARBA00022777"/>
    </source>
</evidence>
<keyword evidence="7" id="KW-0067">ATP-binding</keyword>
<evidence type="ECO:0000256" key="1">
    <source>
        <dbReference type="ARBA" id="ARBA00000085"/>
    </source>
</evidence>
<organism evidence="11 12">
    <name type="scientific">Thalassoglobus polymorphus</name>
    <dbReference type="NCBI Taxonomy" id="2527994"/>
    <lineage>
        <taxon>Bacteria</taxon>
        <taxon>Pseudomonadati</taxon>
        <taxon>Planctomycetota</taxon>
        <taxon>Planctomycetia</taxon>
        <taxon>Planctomycetales</taxon>
        <taxon>Planctomycetaceae</taxon>
        <taxon>Thalassoglobus</taxon>
    </lineage>
</organism>